<sequence>MIKWRQTPRRPRISPADLSTLDRLDGVRLPDDSAFREGVFHRHIGHLIVAADWHRGKGHGPHTILAFLDSPETRRIYCPEAVAVVATLVGGGSR</sequence>
<reference evidence="1 2" key="1">
    <citation type="submission" date="2014-01" db="EMBL/GenBank/DDBJ databases">
        <title>Actinotalea ferrariae CF5-4.</title>
        <authorList>
            <person name="Chen F."/>
            <person name="Li Y."/>
            <person name="Wang G."/>
        </authorList>
    </citation>
    <scope>NUCLEOTIDE SEQUENCE [LARGE SCALE GENOMIC DNA]</scope>
    <source>
        <strain evidence="1 2">CF5-4</strain>
    </source>
</reference>
<dbReference type="RefSeq" id="WP_034223852.1">
    <property type="nucleotide sequence ID" value="NZ_AXCW01000039.1"/>
</dbReference>
<name>A0A021VT19_9CELL</name>
<proteinExistence type="predicted"/>
<protein>
    <submittedName>
        <fullName evidence="1">Uncharacterized protein</fullName>
    </submittedName>
</protein>
<evidence type="ECO:0000313" key="2">
    <source>
        <dbReference type="Proteomes" id="UP000019753"/>
    </source>
</evidence>
<dbReference type="AlphaFoldDB" id="A0A021VT19"/>
<dbReference type="EMBL" id="AXCW01000039">
    <property type="protein sequence ID" value="EYR64273.1"/>
    <property type="molecule type" value="Genomic_DNA"/>
</dbReference>
<organism evidence="1 2">
    <name type="scientific">Actinotalea ferrariae CF5-4</name>
    <dbReference type="NCBI Taxonomy" id="948458"/>
    <lineage>
        <taxon>Bacteria</taxon>
        <taxon>Bacillati</taxon>
        <taxon>Actinomycetota</taxon>
        <taxon>Actinomycetes</taxon>
        <taxon>Micrococcales</taxon>
        <taxon>Cellulomonadaceae</taxon>
        <taxon>Actinotalea</taxon>
    </lineage>
</organism>
<comment type="caution">
    <text evidence="1">The sequence shown here is derived from an EMBL/GenBank/DDBJ whole genome shotgun (WGS) entry which is preliminary data.</text>
</comment>
<gene>
    <name evidence="1" type="ORF">N866_13565</name>
</gene>
<accession>A0A021VT19</accession>
<evidence type="ECO:0000313" key="1">
    <source>
        <dbReference type="EMBL" id="EYR64273.1"/>
    </source>
</evidence>
<keyword evidence="2" id="KW-1185">Reference proteome</keyword>
<dbReference type="Proteomes" id="UP000019753">
    <property type="component" value="Unassembled WGS sequence"/>
</dbReference>